<dbReference type="CDD" id="cd00515">
    <property type="entry name" value="HAM1"/>
    <property type="match status" value="1"/>
</dbReference>
<evidence type="ECO:0000256" key="5">
    <source>
        <dbReference type="ARBA" id="ARBA00022842"/>
    </source>
</evidence>
<feature type="binding site" evidence="7">
    <location>
        <begin position="148"/>
        <end position="151"/>
    </location>
    <ligand>
        <name>substrate</name>
    </ligand>
</feature>
<accession>A0ABV8QTG3</accession>
<comment type="catalytic activity">
    <reaction evidence="7">
        <text>ITP + H2O = IMP + diphosphate + H(+)</text>
        <dbReference type="Rhea" id="RHEA:29399"/>
        <dbReference type="ChEBI" id="CHEBI:15377"/>
        <dbReference type="ChEBI" id="CHEBI:15378"/>
        <dbReference type="ChEBI" id="CHEBI:33019"/>
        <dbReference type="ChEBI" id="CHEBI:58053"/>
        <dbReference type="ChEBI" id="CHEBI:61402"/>
        <dbReference type="EC" id="3.6.1.66"/>
    </reaction>
</comment>
<evidence type="ECO:0000256" key="2">
    <source>
        <dbReference type="ARBA" id="ARBA00022723"/>
    </source>
</evidence>
<comment type="subunit">
    <text evidence="7">Homodimer.</text>
</comment>
<keyword evidence="6 7" id="KW-0546">Nucleotide metabolism</keyword>
<comment type="catalytic activity">
    <reaction evidence="7">
        <text>dITP + H2O = dIMP + diphosphate + H(+)</text>
        <dbReference type="Rhea" id="RHEA:28342"/>
        <dbReference type="ChEBI" id="CHEBI:15377"/>
        <dbReference type="ChEBI" id="CHEBI:15378"/>
        <dbReference type="ChEBI" id="CHEBI:33019"/>
        <dbReference type="ChEBI" id="CHEBI:61194"/>
        <dbReference type="ChEBI" id="CHEBI:61382"/>
        <dbReference type="EC" id="3.6.1.66"/>
    </reaction>
</comment>
<comment type="function">
    <text evidence="7">Pyrophosphatase that catalyzes the hydrolysis of nucleoside triphosphates to their monophosphate derivatives, with a high preference for the non-canonical purine nucleotides XTP (xanthosine triphosphate), dITP (deoxyinosine triphosphate) and ITP. Seems to function as a house-cleaning enzyme that removes non-canonical purine nucleotides from the nucleotide pool, thus preventing their incorporation into DNA/RNA and avoiding chromosomal lesions.</text>
</comment>
<proteinExistence type="inferred from homology"/>
<dbReference type="PANTHER" id="PTHR11067:SF9">
    <property type="entry name" value="INOSINE TRIPHOSPHATE PYROPHOSPHATASE"/>
    <property type="match status" value="1"/>
</dbReference>
<evidence type="ECO:0000313" key="9">
    <source>
        <dbReference type="EMBL" id="MFC4262214.1"/>
    </source>
</evidence>
<feature type="active site" description="Proton acceptor" evidence="7">
    <location>
        <position position="68"/>
    </location>
</feature>
<keyword evidence="10" id="KW-1185">Reference proteome</keyword>
<dbReference type="Pfam" id="PF01725">
    <property type="entry name" value="Ham1p_like"/>
    <property type="match status" value="1"/>
</dbReference>
<comment type="cofactor">
    <cofactor evidence="7">
        <name>Mg(2+)</name>
        <dbReference type="ChEBI" id="CHEBI:18420"/>
    </cofactor>
    <text evidence="7">Binds 1 Mg(2+) ion per subunit.</text>
</comment>
<protein>
    <recommendedName>
        <fullName evidence="7">dITP/XTP pyrophosphatase</fullName>
        <ecNumber evidence="7">3.6.1.66</ecNumber>
    </recommendedName>
    <alternativeName>
        <fullName evidence="7">Non-canonical purine NTP pyrophosphatase</fullName>
    </alternativeName>
    <alternativeName>
        <fullName evidence="7">Non-standard purine NTP pyrophosphatase</fullName>
    </alternativeName>
    <alternativeName>
        <fullName evidence="7">Nucleoside-triphosphate diphosphatase</fullName>
    </alternativeName>
    <alternativeName>
        <fullName evidence="7">Nucleoside-triphosphate pyrophosphatase</fullName>
        <shortName evidence="7">NTPase</shortName>
    </alternativeName>
</protein>
<feature type="binding site" evidence="7">
    <location>
        <begin position="176"/>
        <end position="177"/>
    </location>
    <ligand>
        <name>substrate</name>
    </ligand>
</feature>
<dbReference type="Proteomes" id="UP001595907">
    <property type="component" value="Unassembled WGS sequence"/>
</dbReference>
<reference evidence="10" key="1">
    <citation type="journal article" date="2019" name="Int. J. Syst. Evol. Microbiol.">
        <title>The Global Catalogue of Microorganisms (GCM) 10K type strain sequencing project: providing services to taxonomists for standard genome sequencing and annotation.</title>
        <authorList>
            <consortium name="The Broad Institute Genomics Platform"/>
            <consortium name="The Broad Institute Genome Sequencing Center for Infectious Disease"/>
            <person name="Wu L."/>
            <person name="Ma J."/>
        </authorList>
    </citation>
    <scope>NUCLEOTIDE SEQUENCE [LARGE SCALE GENOMIC DNA]</scope>
    <source>
        <strain evidence="10">CECT 8289</strain>
    </source>
</reference>
<dbReference type="HAMAP" id="MF_01405">
    <property type="entry name" value="Non_canon_purine_NTPase"/>
    <property type="match status" value="1"/>
</dbReference>
<evidence type="ECO:0000256" key="3">
    <source>
        <dbReference type="ARBA" id="ARBA00022741"/>
    </source>
</evidence>
<dbReference type="InterPro" id="IPR002637">
    <property type="entry name" value="RdgB/HAM1"/>
</dbReference>
<evidence type="ECO:0000256" key="7">
    <source>
        <dbReference type="HAMAP-Rule" id="MF_01405"/>
    </source>
</evidence>
<evidence type="ECO:0000256" key="6">
    <source>
        <dbReference type="ARBA" id="ARBA00023080"/>
    </source>
</evidence>
<sequence>MQLIFATNNQHKVQEISAALTDGLQIITLKDAGIDIDIPEPHDTLIANAIEKATVIHQLTQQNCFSEDTGLEVAALHGAPGVRSARYAGDKADHKKNIALLLKNMEGIAERSAQFKTVICLVLNNEQYFFTGICEGRIIDTEIGTQGFGYDAVFVPNGSNKTFAQMDIAEKGQYSHRKKALQQLIDFLNQYHG</sequence>
<evidence type="ECO:0000256" key="8">
    <source>
        <dbReference type="RuleBase" id="RU003781"/>
    </source>
</evidence>
<dbReference type="InterPro" id="IPR020922">
    <property type="entry name" value="dITP/XTP_pyrophosphatase"/>
</dbReference>
<comment type="caution">
    <text evidence="9">The sequence shown here is derived from an EMBL/GenBank/DDBJ whole genome shotgun (WGS) entry which is preliminary data.</text>
</comment>
<keyword evidence="3 7" id="KW-0547">Nucleotide-binding</keyword>
<dbReference type="InterPro" id="IPR029001">
    <property type="entry name" value="ITPase-like_fam"/>
</dbReference>
<feature type="binding site" evidence="7">
    <location>
        <position position="171"/>
    </location>
    <ligand>
        <name>substrate</name>
    </ligand>
</feature>
<evidence type="ECO:0000313" key="10">
    <source>
        <dbReference type="Proteomes" id="UP001595907"/>
    </source>
</evidence>
<gene>
    <name evidence="9" type="primary">rdgB</name>
    <name evidence="9" type="ORF">ACFOWM_04965</name>
</gene>
<evidence type="ECO:0000256" key="1">
    <source>
        <dbReference type="ARBA" id="ARBA00008023"/>
    </source>
</evidence>
<comment type="caution">
    <text evidence="7">Lacks conserved residue(s) required for the propagation of feature annotation.</text>
</comment>
<dbReference type="NCBIfam" id="TIGR00042">
    <property type="entry name" value="RdgB/HAM1 family non-canonical purine NTP pyrophosphatase"/>
    <property type="match status" value="1"/>
</dbReference>
<dbReference type="RefSeq" id="WP_379707574.1">
    <property type="nucleotide sequence ID" value="NZ_JBHSCZ010000001.1"/>
</dbReference>
<feature type="binding site" evidence="7">
    <location>
        <position position="69"/>
    </location>
    <ligand>
        <name>substrate</name>
    </ligand>
</feature>
<dbReference type="SUPFAM" id="SSF52972">
    <property type="entry name" value="ITPase-like"/>
    <property type="match status" value="1"/>
</dbReference>
<feature type="binding site" evidence="7">
    <location>
        <position position="68"/>
    </location>
    <ligand>
        <name>Mg(2+)</name>
        <dbReference type="ChEBI" id="CHEBI:18420"/>
    </ligand>
</feature>
<dbReference type="GO" id="GO:0036220">
    <property type="term" value="F:ITP diphosphatase activity"/>
    <property type="evidence" value="ECO:0007669"/>
    <property type="project" value="UniProtKB-EC"/>
</dbReference>
<name>A0ABV8QTG3_9BACT</name>
<evidence type="ECO:0000256" key="4">
    <source>
        <dbReference type="ARBA" id="ARBA00022801"/>
    </source>
</evidence>
<keyword evidence="4 7" id="KW-0378">Hydrolase</keyword>
<comment type="catalytic activity">
    <reaction evidence="7">
        <text>XTP + H2O = XMP + diphosphate + H(+)</text>
        <dbReference type="Rhea" id="RHEA:28610"/>
        <dbReference type="ChEBI" id="CHEBI:15377"/>
        <dbReference type="ChEBI" id="CHEBI:15378"/>
        <dbReference type="ChEBI" id="CHEBI:33019"/>
        <dbReference type="ChEBI" id="CHEBI:57464"/>
        <dbReference type="ChEBI" id="CHEBI:61314"/>
        <dbReference type="EC" id="3.6.1.66"/>
    </reaction>
</comment>
<comment type="similarity">
    <text evidence="1 7 8">Belongs to the HAM1 NTPase family.</text>
</comment>
<dbReference type="EMBL" id="JBHSCZ010000001">
    <property type="protein sequence ID" value="MFC4262214.1"/>
    <property type="molecule type" value="Genomic_DNA"/>
</dbReference>
<feature type="binding site" evidence="7">
    <location>
        <begin position="7"/>
        <end position="12"/>
    </location>
    <ligand>
        <name>substrate</name>
    </ligand>
</feature>
<dbReference type="EC" id="3.6.1.66" evidence="7"/>
<keyword evidence="5 7" id="KW-0460">Magnesium</keyword>
<keyword evidence="2 7" id="KW-0479">Metal-binding</keyword>
<dbReference type="PANTHER" id="PTHR11067">
    <property type="entry name" value="INOSINE TRIPHOSPHATE PYROPHOSPHATASE/HAM1 PROTEIN"/>
    <property type="match status" value="1"/>
</dbReference>
<organism evidence="9 10">
    <name type="scientific">Ferruginibacter yonginensis</name>
    <dbReference type="NCBI Taxonomy" id="1310416"/>
    <lineage>
        <taxon>Bacteria</taxon>
        <taxon>Pseudomonadati</taxon>
        <taxon>Bacteroidota</taxon>
        <taxon>Chitinophagia</taxon>
        <taxon>Chitinophagales</taxon>
        <taxon>Chitinophagaceae</taxon>
        <taxon>Ferruginibacter</taxon>
    </lineage>
</organism>
<dbReference type="Gene3D" id="3.90.950.10">
    <property type="match status" value="1"/>
</dbReference>